<feature type="domain" description="CMP/dCMP-type deaminase" evidence="7">
    <location>
        <begin position="487"/>
        <end position="613"/>
    </location>
</feature>
<dbReference type="Gene3D" id="3.30.2350.10">
    <property type="entry name" value="Pseudouridine synthase"/>
    <property type="match status" value="1"/>
</dbReference>
<dbReference type="SUPFAM" id="SSF53927">
    <property type="entry name" value="Cytidine deaminase-like"/>
    <property type="match status" value="1"/>
</dbReference>
<dbReference type="STRING" id="1266660.A0A1G4IUA0"/>
<dbReference type="InterPro" id="IPR006225">
    <property type="entry name" value="PsdUridine_synth_RluC/D"/>
</dbReference>
<dbReference type="InterPro" id="IPR020103">
    <property type="entry name" value="PsdUridine_synth_cat_dom_sf"/>
</dbReference>
<gene>
    <name evidence="8" type="ORF">LADA_0B08020G</name>
</gene>
<evidence type="ECO:0000256" key="3">
    <source>
        <dbReference type="ARBA" id="ARBA00038944"/>
    </source>
</evidence>
<dbReference type="GO" id="GO:0008835">
    <property type="term" value="F:diaminohydroxyphosphoribosylaminopyrimidine deaminase activity"/>
    <property type="evidence" value="ECO:0007669"/>
    <property type="project" value="EnsemblFungi"/>
</dbReference>
<dbReference type="InterPro" id="IPR016193">
    <property type="entry name" value="Cytidine_deaminase-like"/>
</dbReference>
<evidence type="ECO:0000313" key="8">
    <source>
        <dbReference type="EMBL" id="SCU80526.1"/>
    </source>
</evidence>
<accession>A0A1G4IUA0</accession>
<organism evidence="8 9">
    <name type="scientific">Lachancea dasiensis</name>
    <dbReference type="NCBI Taxonomy" id="1072105"/>
    <lineage>
        <taxon>Eukaryota</taxon>
        <taxon>Fungi</taxon>
        <taxon>Dikarya</taxon>
        <taxon>Ascomycota</taxon>
        <taxon>Saccharomycotina</taxon>
        <taxon>Saccharomycetes</taxon>
        <taxon>Saccharomycetales</taxon>
        <taxon>Saccharomycetaceae</taxon>
        <taxon>Lachancea</taxon>
    </lineage>
</organism>
<evidence type="ECO:0000259" key="7">
    <source>
        <dbReference type="PROSITE" id="PS51747"/>
    </source>
</evidence>
<dbReference type="PROSITE" id="PS51747">
    <property type="entry name" value="CYT_DCMP_DEAMINASES_2"/>
    <property type="match status" value="1"/>
</dbReference>
<keyword evidence="9" id="KW-1185">Reference proteome</keyword>
<dbReference type="PROSITE" id="PS50889">
    <property type="entry name" value="S4"/>
    <property type="match status" value="1"/>
</dbReference>
<dbReference type="PANTHER" id="PTHR21600">
    <property type="entry name" value="MITOCHONDRIAL RNA PSEUDOURIDINE SYNTHASE"/>
    <property type="match status" value="1"/>
</dbReference>
<dbReference type="Pfam" id="PF00849">
    <property type="entry name" value="PseudoU_synth_2"/>
    <property type="match status" value="1"/>
</dbReference>
<dbReference type="InterPro" id="IPR006224">
    <property type="entry name" value="PsdUridine_synth_RluA-like_CS"/>
</dbReference>
<dbReference type="InterPro" id="IPR006145">
    <property type="entry name" value="PsdUridine_synth_RsuA/RluA"/>
</dbReference>
<evidence type="ECO:0000256" key="5">
    <source>
        <dbReference type="PROSITE-ProRule" id="PRU00182"/>
    </source>
</evidence>
<comment type="catalytic activity">
    <reaction evidence="2">
        <text>uridine(32) in tRNA = pseudouridine(32) in tRNA</text>
        <dbReference type="Rhea" id="RHEA:42544"/>
        <dbReference type="Rhea" id="RHEA-COMP:10107"/>
        <dbReference type="Rhea" id="RHEA-COMP:10108"/>
        <dbReference type="ChEBI" id="CHEBI:65314"/>
        <dbReference type="ChEBI" id="CHEBI:65315"/>
        <dbReference type="EC" id="5.4.99.28"/>
    </reaction>
</comment>
<name>A0A1G4IUA0_9SACH</name>
<dbReference type="Gene3D" id="3.40.140.10">
    <property type="entry name" value="Cytidine Deaminase, domain 2"/>
    <property type="match status" value="1"/>
</dbReference>
<keyword evidence="1" id="KW-0413">Isomerase</keyword>
<dbReference type="EMBL" id="LT598456">
    <property type="protein sequence ID" value="SCU80526.1"/>
    <property type="molecule type" value="Genomic_DNA"/>
</dbReference>
<dbReference type="GO" id="GO:0160151">
    <property type="term" value="F:tRNA pseudouridine(32) synthase activity"/>
    <property type="evidence" value="ECO:0007669"/>
    <property type="project" value="UniProtKB-EC"/>
</dbReference>
<dbReference type="CDD" id="cd02557">
    <property type="entry name" value="PseudoU_synth_ScRIB2"/>
    <property type="match status" value="1"/>
</dbReference>
<evidence type="ECO:0000313" key="9">
    <source>
        <dbReference type="Proteomes" id="UP000190274"/>
    </source>
</evidence>
<sequence>MRARHAGHRLLNNRRRIIVNWACWMLKRCTKPIATINTTCRNIMSNLPSKTNNDELVGGHDCKKRSSSPDGRLEEVQTEQNVSAPRLRNKKTKNGQPGELRDSSGFKIKIQESNHLRNKQVDPPYEVKIDGPLRKIVPYLFTYKTFCKLRWRDRLLIDIFVNEFRDREEAYYRKTIASGSVLLNDVPANLESVVRNGDLISHNIHRHEPPVTSRPIKIVFEDQDILVIDKPSGIPVHPTGRYRFNTITKILQKQLGVSVHPCNRLDRLTSGLMFLAKTPAGADHMANQLKAREVKKEYIARVVGEFPIESVVVEKALRCVEPRLALNAVCDAEDEGAKEAKTVFTRVSFDGTTSLVKCQPHTGRTHQIRVHLQYLGHPIANDPLYSNPQVWGPTLGKGQIRDFSSIISKLSQVGKTVCAESWYHPDSKGELLTGEKCAQCETDFYTDPGSNDLDLWLHAYCYESTEFKDDGLRLWSYKTQFPDWAVEPHRQYMEMAVREAQKCGPTDTAFSVGAVLVNGNTVLAVGHSRELPGNTHAEQCALEKYCSQTNLEFVTPGTVIYTTMEPCSLRLSGQKPCVDRILEQAGNIRTVFVGVMEPDTFVKRNTSKARLSQQDIDYVFIPGYEEVCTEAAFKGHENH</sequence>
<feature type="active site" evidence="4">
    <location>
        <position position="266"/>
    </location>
</feature>
<evidence type="ECO:0000256" key="1">
    <source>
        <dbReference type="ARBA" id="ARBA00023235"/>
    </source>
</evidence>
<dbReference type="PROSITE" id="PS01129">
    <property type="entry name" value="PSI_RLU"/>
    <property type="match status" value="1"/>
</dbReference>
<dbReference type="EC" id="5.4.99.28" evidence="3"/>
<dbReference type="PANTHER" id="PTHR21600:SF40">
    <property type="entry name" value="PSEUDOURIDYLATE SYNTHASE RPUSD2"/>
    <property type="match status" value="1"/>
</dbReference>
<dbReference type="FunFam" id="3.30.2350.10:FF:000017">
    <property type="entry name" value="Pseudouridine synthase"/>
    <property type="match status" value="1"/>
</dbReference>
<dbReference type="GO" id="GO:0009231">
    <property type="term" value="P:riboflavin biosynthetic process"/>
    <property type="evidence" value="ECO:0007669"/>
    <property type="project" value="EnsemblFungi"/>
</dbReference>
<proteinExistence type="predicted"/>
<dbReference type="InterPro" id="IPR002125">
    <property type="entry name" value="CMP_dCMP_dom"/>
</dbReference>
<dbReference type="Proteomes" id="UP000190274">
    <property type="component" value="Chromosome B"/>
</dbReference>
<dbReference type="OrthoDB" id="424794at2759"/>
<protein>
    <recommendedName>
        <fullName evidence="3">tRNA pseudouridine(32) synthase</fullName>
        <ecNumber evidence="3">5.4.99.28</ecNumber>
    </recommendedName>
</protein>
<dbReference type="GO" id="GO:0003723">
    <property type="term" value="F:RNA binding"/>
    <property type="evidence" value="ECO:0007669"/>
    <property type="project" value="UniProtKB-KW"/>
</dbReference>
<dbReference type="FunFam" id="3.40.140.10:FF:000061">
    <property type="entry name" value="DRAP deaminase"/>
    <property type="match status" value="1"/>
</dbReference>
<dbReference type="GO" id="GO:0031119">
    <property type="term" value="P:tRNA pseudouridine synthesis"/>
    <property type="evidence" value="ECO:0007669"/>
    <property type="project" value="EnsemblFungi"/>
</dbReference>
<feature type="region of interest" description="Disordered" evidence="6">
    <location>
        <begin position="47"/>
        <end position="102"/>
    </location>
</feature>
<dbReference type="SUPFAM" id="SSF55120">
    <property type="entry name" value="Pseudouridine synthase"/>
    <property type="match status" value="1"/>
</dbReference>
<keyword evidence="5" id="KW-0694">RNA-binding</keyword>
<dbReference type="GO" id="GO:0000455">
    <property type="term" value="P:enzyme-directed rRNA pseudouridine synthesis"/>
    <property type="evidence" value="ECO:0007669"/>
    <property type="project" value="TreeGrafter"/>
</dbReference>
<dbReference type="NCBIfam" id="TIGR00005">
    <property type="entry name" value="rluA_subfam"/>
    <property type="match status" value="1"/>
</dbReference>
<evidence type="ECO:0000256" key="2">
    <source>
        <dbReference type="ARBA" id="ARBA00036184"/>
    </source>
</evidence>
<dbReference type="Pfam" id="PF18785">
    <property type="entry name" value="Inv-AAD"/>
    <property type="match status" value="1"/>
</dbReference>
<dbReference type="AlphaFoldDB" id="A0A1G4IUA0"/>
<evidence type="ECO:0000256" key="4">
    <source>
        <dbReference type="PIRSR" id="PIRSR606225-1"/>
    </source>
</evidence>
<reference evidence="9" key="1">
    <citation type="submission" date="2016-03" db="EMBL/GenBank/DDBJ databases">
        <authorList>
            <person name="Devillers H."/>
        </authorList>
    </citation>
    <scope>NUCLEOTIDE SEQUENCE [LARGE SCALE GENOMIC DNA]</scope>
</reference>
<dbReference type="InterPro" id="IPR050188">
    <property type="entry name" value="RluA_PseudoU_synthase"/>
</dbReference>
<evidence type="ECO:0000256" key="6">
    <source>
        <dbReference type="SAM" id="MobiDB-lite"/>
    </source>
</evidence>